<proteinExistence type="predicted"/>
<name>A0A7W6RD83_9PROT</name>
<evidence type="ECO:0000313" key="3">
    <source>
        <dbReference type="EMBL" id="MBB4266333.1"/>
    </source>
</evidence>
<dbReference type="InterPro" id="IPR001387">
    <property type="entry name" value="Cro/C1-type_HTH"/>
</dbReference>
<dbReference type="Gene3D" id="1.10.260.40">
    <property type="entry name" value="lambda repressor-like DNA-binding domains"/>
    <property type="match status" value="1"/>
</dbReference>
<dbReference type="NCBIfam" id="TIGR02607">
    <property type="entry name" value="antidote_HigA"/>
    <property type="match status" value="1"/>
</dbReference>
<dbReference type="PANTHER" id="PTHR36924">
    <property type="entry name" value="ANTITOXIN HIGA-1"/>
    <property type="match status" value="1"/>
</dbReference>
<dbReference type="SUPFAM" id="SSF47413">
    <property type="entry name" value="lambda repressor-like DNA-binding domains"/>
    <property type="match status" value="1"/>
</dbReference>
<reference evidence="3 4" key="1">
    <citation type="submission" date="2020-08" db="EMBL/GenBank/DDBJ databases">
        <title>Genome sequencing of Purple Non-Sulfur Bacteria from various extreme environments.</title>
        <authorList>
            <person name="Mayer M."/>
        </authorList>
    </citation>
    <scope>NUCLEOTIDE SEQUENCE [LARGE SCALE GENOMIC DNA]</scope>
    <source>
        <strain evidence="3 4">JA131</strain>
    </source>
</reference>
<evidence type="ECO:0000313" key="4">
    <source>
        <dbReference type="Proteomes" id="UP000554286"/>
    </source>
</evidence>
<dbReference type="SMART" id="SM00530">
    <property type="entry name" value="HTH_XRE"/>
    <property type="match status" value="1"/>
</dbReference>
<keyword evidence="4" id="KW-1185">Reference proteome</keyword>
<dbReference type="InterPro" id="IPR013430">
    <property type="entry name" value="Toxin_antidote_HigA"/>
</dbReference>
<dbReference type="PROSITE" id="PS50943">
    <property type="entry name" value="HTH_CROC1"/>
    <property type="match status" value="1"/>
</dbReference>
<sequence length="104" mass="11300">MAQPDSTQHPGTVLRKRFMVPHGLSAEGLAADLGVPVNRLEDILAGQRSIGAEVALRLGRCFGTSPLYWMNLQSRFDLHVTAQVLGGDIAREVRPRDAAPRQVA</sequence>
<evidence type="ECO:0000259" key="2">
    <source>
        <dbReference type="PROSITE" id="PS50943"/>
    </source>
</evidence>
<evidence type="ECO:0000256" key="1">
    <source>
        <dbReference type="ARBA" id="ARBA00023125"/>
    </source>
</evidence>
<dbReference type="EMBL" id="JACIGK010000012">
    <property type="protein sequence ID" value="MBB4266333.1"/>
    <property type="molecule type" value="Genomic_DNA"/>
</dbReference>
<dbReference type="InterPro" id="IPR010982">
    <property type="entry name" value="Lambda_DNA-bd_dom_sf"/>
</dbReference>
<feature type="domain" description="HTH cro/C1-type" evidence="2">
    <location>
        <begin position="22"/>
        <end position="69"/>
    </location>
</feature>
<dbReference type="RefSeq" id="WP_184044589.1">
    <property type="nucleotide sequence ID" value="NZ_JACIGK010000012.1"/>
</dbReference>
<dbReference type="CDD" id="cd00093">
    <property type="entry name" value="HTH_XRE"/>
    <property type="match status" value="1"/>
</dbReference>
<dbReference type="Proteomes" id="UP000554286">
    <property type="component" value="Unassembled WGS sequence"/>
</dbReference>
<dbReference type="GO" id="GO:0003677">
    <property type="term" value="F:DNA binding"/>
    <property type="evidence" value="ECO:0007669"/>
    <property type="project" value="UniProtKB-KW"/>
</dbReference>
<dbReference type="PANTHER" id="PTHR36924:SF1">
    <property type="entry name" value="ANTITOXIN HIGA-1"/>
    <property type="match status" value="1"/>
</dbReference>
<accession>A0A7W6RD83</accession>
<dbReference type="AlphaFoldDB" id="A0A7W6RD83"/>
<protein>
    <submittedName>
        <fullName evidence="3">Addiction module HigA family antidote</fullName>
    </submittedName>
</protein>
<gene>
    <name evidence="3" type="ORF">GGD89_001964</name>
</gene>
<keyword evidence="1" id="KW-0238">DNA-binding</keyword>
<organism evidence="3 4">
    <name type="scientific">Roseospira visakhapatnamensis</name>
    <dbReference type="NCBI Taxonomy" id="390880"/>
    <lineage>
        <taxon>Bacteria</taxon>
        <taxon>Pseudomonadati</taxon>
        <taxon>Pseudomonadota</taxon>
        <taxon>Alphaproteobacteria</taxon>
        <taxon>Rhodospirillales</taxon>
        <taxon>Rhodospirillaceae</taxon>
        <taxon>Roseospira</taxon>
    </lineage>
</organism>
<comment type="caution">
    <text evidence="3">The sequence shown here is derived from an EMBL/GenBank/DDBJ whole genome shotgun (WGS) entry which is preliminary data.</text>
</comment>
<dbReference type="Pfam" id="PF01381">
    <property type="entry name" value="HTH_3"/>
    <property type="match status" value="1"/>
</dbReference>